<feature type="transmembrane region" description="Helical" evidence="1">
    <location>
        <begin position="41"/>
        <end position="58"/>
    </location>
</feature>
<dbReference type="RefSeq" id="WP_089681152.1">
    <property type="nucleotide sequence ID" value="NZ_FNFO01000003.1"/>
</dbReference>
<dbReference type="GO" id="GO:0016020">
    <property type="term" value="C:membrane"/>
    <property type="evidence" value="ECO:0007669"/>
    <property type="project" value="InterPro"/>
</dbReference>
<gene>
    <name evidence="2" type="ORF">SAMN05421823_103179</name>
</gene>
<keyword evidence="1" id="KW-1133">Transmembrane helix</keyword>
<evidence type="ECO:0000256" key="1">
    <source>
        <dbReference type="SAM" id="Phobius"/>
    </source>
</evidence>
<evidence type="ECO:0000313" key="3">
    <source>
        <dbReference type="Proteomes" id="UP000198510"/>
    </source>
</evidence>
<keyword evidence="1" id="KW-0472">Membrane</keyword>
<dbReference type="OrthoDB" id="5966279at2"/>
<dbReference type="EMBL" id="FNFO01000003">
    <property type="protein sequence ID" value="SDK64985.1"/>
    <property type="molecule type" value="Genomic_DNA"/>
</dbReference>
<name>A0A1G9DMI4_9BACT</name>
<dbReference type="Proteomes" id="UP000198510">
    <property type="component" value="Unassembled WGS sequence"/>
</dbReference>
<dbReference type="InterPro" id="IPR004891">
    <property type="entry name" value="Mercury-R_MerC"/>
</dbReference>
<organism evidence="2 3">
    <name type="scientific">Catalinimonas alkaloidigena</name>
    <dbReference type="NCBI Taxonomy" id="1075417"/>
    <lineage>
        <taxon>Bacteria</taxon>
        <taxon>Pseudomonadati</taxon>
        <taxon>Bacteroidota</taxon>
        <taxon>Cytophagia</taxon>
        <taxon>Cytophagales</taxon>
        <taxon>Catalimonadaceae</taxon>
        <taxon>Catalinimonas</taxon>
    </lineage>
</organism>
<accession>A0A1G9DMI4</accession>
<keyword evidence="3" id="KW-1185">Reference proteome</keyword>
<keyword evidence="1" id="KW-0812">Transmembrane</keyword>
<evidence type="ECO:0000313" key="2">
    <source>
        <dbReference type="EMBL" id="SDK64985.1"/>
    </source>
</evidence>
<feature type="transmembrane region" description="Helical" evidence="1">
    <location>
        <begin position="70"/>
        <end position="87"/>
    </location>
</feature>
<dbReference type="AlphaFoldDB" id="A0A1G9DMI4"/>
<feature type="transmembrane region" description="Helical" evidence="1">
    <location>
        <begin position="93"/>
        <end position="113"/>
    </location>
</feature>
<dbReference type="GO" id="GO:0015097">
    <property type="term" value="F:mercury ion transmembrane transporter activity"/>
    <property type="evidence" value="ECO:0007669"/>
    <property type="project" value="InterPro"/>
</dbReference>
<dbReference type="Pfam" id="PF03203">
    <property type="entry name" value="MerC"/>
    <property type="match status" value="1"/>
</dbReference>
<proteinExistence type="predicted"/>
<dbReference type="STRING" id="1075417.SAMN05421823_103179"/>
<feature type="transmembrane region" description="Helical" evidence="1">
    <location>
        <begin position="7"/>
        <end position="29"/>
    </location>
</feature>
<sequence>MDHHHKLGFSVSLLCAVHCITLPLLLTVLPLVGSEWAADQRLEWGLMLISLPIAAYTLGKDFQQHHRPGALWLAGLGFLGILGGHLLLQHHAFTHVVAGLGGLLVAVAFWLNWRYRPHCAVEK</sequence>
<reference evidence="2 3" key="1">
    <citation type="submission" date="2016-10" db="EMBL/GenBank/DDBJ databases">
        <authorList>
            <person name="de Groot N.N."/>
        </authorList>
    </citation>
    <scope>NUCLEOTIDE SEQUENCE [LARGE SCALE GENOMIC DNA]</scope>
    <source>
        <strain evidence="2 3">DSM 25186</strain>
    </source>
</reference>
<protein>
    <submittedName>
        <fullName evidence="2">MerC mercury resistance protein</fullName>
    </submittedName>
</protein>